<name>A0A655P1W0_VIBCL</name>
<evidence type="ECO:0000313" key="2">
    <source>
        <dbReference type="Proteomes" id="UP000044806"/>
    </source>
</evidence>
<dbReference type="AlphaFoldDB" id="A0A655P1W0"/>
<evidence type="ECO:0000313" key="1">
    <source>
        <dbReference type="EMBL" id="CRZ90770.1"/>
    </source>
</evidence>
<organism evidence="1 2">
    <name type="scientific">Vibrio cholerae</name>
    <dbReference type="NCBI Taxonomy" id="666"/>
    <lineage>
        <taxon>Bacteria</taxon>
        <taxon>Pseudomonadati</taxon>
        <taxon>Pseudomonadota</taxon>
        <taxon>Gammaproteobacteria</taxon>
        <taxon>Vibrionales</taxon>
        <taxon>Vibrionaceae</taxon>
        <taxon>Vibrio</taxon>
    </lineage>
</organism>
<dbReference type="EMBL" id="CWOW01000002">
    <property type="protein sequence ID" value="CRZ90770.1"/>
    <property type="molecule type" value="Genomic_DNA"/>
</dbReference>
<accession>A0A655P1W0</accession>
<gene>
    <name evidence="1" type="ORF">ERS013165_00461</name>
</gene>
<sequence>MCFAQLSHFAKPFERGFFGSKKRHKHGVLRAVIFIRYPVANIAGLNGTQERFDARFTSENTATILHTLDVHQPIGNRVALRFHDVGDFVPASRQHNGGVINGPRVRD</sequence>
<proteinExistence type="predicted"/>
<reference evidence="1 2" key="1">
    <citation type="submission" date="2015-07" db="EMBL/GenBank/DDBJ databases">
        <authorList>
            <consortium name="Pathogen Informatics"/>
        </authorList>
    </citation>
    <scope>NUCLEOTIDE SEQUENCE [LARGE SCALE GENOMIC DNA]</scope>
    <source>
        <strain evidence="1 2">A51</strain>
    </source>
</reference>
<dbReference type="Proteomes" id="UP000044806">
    <property type="component" value="Unassembled WGS sequence"/>
</dbReference>
<protein>
    <submittedName>
        <fullName evidence="1">Uncharacterized protein</fullName>
    </submittedName>
</protein>